<comment type="similarity">
    <text evidence="1">Belongs to the UPF0177 family.</text>
</comment>
<gene>
    <name evidence="4" type="ORF">FC39_GL001053</name>
</gene>
<evidence type="ECO:0000256" key="1">
    <source>
        <dbReference type="ARBA" id="ARBA00009067"/>
    </source>
</evidence>
<dbReference type="GO" id="GO:0006508">
    <property type="term" value="P:proteolysis"/>
    <property type="evidence" value="ECO:0007669"/>
    <property type="project" value="UniProtKB-KW"/>
</dbReference>
<feature type="transmembrane region" description="Helical" evidence="2">
    <location>
        <begin position="12"/>
        <end position="31"/>
    </location>
</feature>
<name>A0A0R1YGF7_9LACO</name>
<dbReference type="PATRIC" id="fig|1423754.3.peg.1084"/>
<dbReference type="GO" id="GO:0004175">
    <property type="term" value="F:endopeptidase activity"/>
    <property type="evidence" value="ECO:0007669"/>
    <property type="project" value="UniProtKB-ARBA"/>
</dbReference>
<accession>A0A0R1YGF7</accession>
<keyword evidence="4" id="KW-0378">Hydrolase</keyword>
<keyword evidence="5" id="KW-1185">Reference proteome</keyword>
<evidence type="ECO:0000313" key="5">
    <source>
        <dbReference type="Proteomes" id="UP000051223"/>
    </source>
</evidence>
<dbReference type="Proteomes" id="UP000051223">
    <property type="component" value="Unassembled WGS sequence"/>
</dbReference>
<evidence type="ECO:0000313" key="4">
    <source>
        <dbReference type="EMBL" id="KRM41247.1"/>
    </source>
</evidence>
<keyword evidence="2" id="KW-0812">Transmembrane</keyword>
<dbReference type="PANTHER" id="PTHR36435">
    <property type="entry name" value="SLR1288 PROTEIN"/>
    <property type="match status" value="1"/>
</dbReference>
<dbReference type="OrthoDB" id="2307143at2"/>
<sequence>MIGELMKFVKKFFKWIGIIIWVFLIFAIMQVPQVETTPTYEFEGWKEFHEIMRQISIPHHIFLMVLFTIITLIMEWFLCKWVGNKLDLTKKMTLKKWIWGIVGGITSYLIAKLLLIDQSQSTGTNIYSATAQTALAIPMFIAIVMIAPVLEEFLFQAAIQKGIFKKLNPWIAIILTSMFFGLAHTGEFNFTFWNIFISGGVPFAFIYQETDDIKTPIIAHSVNNLIPFIVAYVPYILSLVKM</sequence>
<dbReference type="Pfam" id="PF02517">
    <property type="entry name" value="Rce1-like"/>
    <property type="match status" value="1"/>
</dbReference>
<feature type="domain" description="CAAX prenyl protease 2/Lysostaphin resistance protein A-like" evidence="3">
    <location>
        <begin position="135"/>
        <end position="226"/>
    </location>
</feature>
<dbReference type="GO" id="GO:0080120">
    <property type="term" value="P:CAAX-box protein maturation"/>
    <property type="evidence" value="ECO:0007669"/>
    <property type="project" value="UniProtKB-ARBA"/>
</dbReference>
<organism evidence="4 5">
    <name type="scientific">Lactobacillus hamsteri DSM 5661 = JCM 6256</name>
    <dbReference type="NCBI Taxonomy" id="1423754"/>
    <lineage>
        <taxon>Bacteria</taxon>
        <taxon>Bacillati</taxon>
        <taxon>Bacillota</taxon>
        <taxon>Bacilli</taxon>
        <taxon>Lactobacillales</taxon>
        <taxon>Lactobacillaceae</taxon>
        <taxon>Lactobacillus</taxon>
    </lineage>
</organism>
<feature type="transmembrane region" description="Helical" evidence="2">
    <location>
        <begin position="167"/>
        <end position="184"/>
    </location>
</feature>
<feature type="transmembrane region" description="Helical" evidence="2">
    <location>
        <begin position="219"/>
        <end position="237"/>
    </location>
</feature>
<evidence type="ECO:0000256" key="2">
    <source>
        <dbReference type="SAM" id="Phobius"/>
    </source>
</evidence>
<feature type="transmembrane region" description="Helical" evidence="2">
    <location>
        <begin position="97"/>
        <end position="115"/>
    </location>
</feature>
<dbReference type="EMBL" id="AZGI01000001">
    <property type="protein sequence ID" value="KRM41247.1"/>
    <property type="molecule type" value="Genomic_DNA"/>
</dbReference>
<protein>
    <submittedName>
        <fullName evidence="4">Metal-dependent membrane protease</fullName>
    </submittedName>
</protein>
<reference evidence="4 5" key="1">
    <citation type="journal article" date="2015" name="Genome Announc.">
        <title>Expanding the biotechnology potential of lactobacilli through comparative genomics of 213 strains and associated genera.</title>
        <authorList>
            <person name="Sun Z."/>
            <person name="Harris H.M."/>
            <person name="McCann A."/>
            <person name="Guo C."/>
            <person name="Argimon S."/>
            <person name="Zhang W."/>
            <person name="Yang X."/>
            <person name="Jeffery I.B."/>
            <person name="Cooney J.C."/>
            <person name="Kagawa T.F."/>
            <person name="Liu W."/>
            <person name="Song Y."/>
            <person name="Salvetti E."/>
            <person name="Wrobel A."/>
            <person name="Rasinkangas P."/>
            <person name="Parkhill J."/>
            <person name="Rea M.C."/>
            <person name="O'Sullivan O."/>
            <person name="Ritari J."/>
            <person name="Douillard F.P."/>
            <person name="Paul Ross R."/>
            <person name="Yang R."/>
            <person name="Briner A.E."/>
            <person name="Felis G.E."/>
            <person name="de Vos W.M."/>
            <person name="Barrangou R."/>
            <person name="Klaenhammer T.R."/>
            <person name="Caufield P.W."/>
            <person name="Cui Y."/>
            <person name="Zhang H."/>
            <person name="O'Toole P.W."/>
        </authorList>
    </citation>
    <scope>NUCLEOTIDE SEQUENCE [LARGE SCALE GENOMIC DNA]</scope>
    <source>
        <strain evidence="4 5">DSM 5661</strain>
    </source>
</reference>
<comment type="caution">
    <text evidence="4">The sequence shown here is derived from an EMBL/GenBank/DDBJ whole genome shotgun (WGS) entry which is preliminary data.</text>
</comment>
<keyword evidence="2" id="KW-0472">Membrane</keyword>
<keyword evidence="4" id="KW-0645">Protease</keyword>
<feature type="transmembrane region" description="Helical" evidence="2">
    <location>
        <begin position="57"/>
        <end position="77"/>
    </location>
</feature>
<dbReference type="eggNOG" id="COG1266">
    <property type="taxonomic scope" value="Bacteria"/>
</dbReference>
<feature type="transmembrane region" description="Helical" evidence="2">
    <location>
        <begin position="135"/>
        <end position="155"/>
    </location>
</feature>
<evidence type="ECO:0000259" key="3">
    <source>
        <dbReference type="Pfam" id="PF02517"/>
    </source>
</evidence>
<dbReference type="InterPro" id="IPR052710">
    <property type="entry name" value="CAAX_protease"/>
</dbReference>
<dbReference type="InterPro" id="IPR003675">
    <property type="entry name" value="Rce1/LyrA-like_dom"/>
</dbReference>
<dbReference type="AlphaFoldDB" id="A0A0R1YGF7"/>
<proteinExistence type="inferred from homology"/>
<dbReference type="PANTHER" id="PTHR36435:SF1">
    <property type="entry name" value="CAAX AMINO TERMINAL PROTEASE FAMILY PROTEIN"/>
    <property type="match status" value="1"/>
</dbReference>
<keyword evidence="2" id="KW-1133">Transmembrane helix</keyword>